<gene>
    <name evidence="1" type="ordered locus">P9303_07581</name>
</gene>
<dbReference type="AlphaFoldDB" id="A2C7P9"/>
<evidence type="ECO:0000313" key="2">
    <source>
        <dbReference type="Proteomes" id="UP000002274"/>
    </source>
</evidence>
<sequence length="56" mass="6318">MPELKLESLFCHLESNNALIARSASFDQSIREIRVGNPANPTGMRAKIPSRYKVIF</sequence>
<protein>
    <submittedName>
        <fullName evidence="1">Uncharacterized protein</fullName>
    </submittedName>
</protein>
<evidence type="ECO:0000313" key="1">
    <source>
        <dbReference type="EMBL" id="ABM77509.1"/>
    </source>
</evidence>
<reference evidence="1 2" key="1">
    <citation type="journal article" date="2007" name="PLoS Genet.">
        <title>Patterns and implications of gene gain and loss in the evolution of Prochlorococcus.</title>
        <authorList>
            <person name="Kettler G.C."/>
            <person name="Martiny A.C."/>
            <person name="Huang K."/>
            <person name="Zucker J."/>
            <person name="Coleman M.L."/>
            <person name="Rodrigue S."/>
            <person name="Chen F."/>
            <person name="Lapidus A."/>
            <person name="Ferriera S."/>
            <person name="Johnson J."/>
            <person name="Steglich C."/>
            <person name="Church G.M."/>
            <person name="Richardson P."/>
            <person name="Chisholm S.W."/>
        </authorList>
    </citation>
    <scope>NUCLEOTIDE SEQUENCE [LARGE SCALE GENOMIC DNA]</scope>
    <source>
        <strain evidence="1 2">MIT 9303</strain>
    </source>
</reference>
<dbReference type="Proteomes" id="UP000002274">
    <property type="component" value="Chromosome"/>
</dbReference>
<dbReference type="EMBL" id="CP000554">
    <property type="protein sequence ID" value="ABM77509.1"/>
    <property type="molecule type" value="Genomic_DNA"/>
</dbReference>
<proteinExistence type="predicted"/>
<dbReference type="HOGENOM" id="CLU_3010679_0_0_3"/>
<organism evidence="1 2">
    <name type="scientific">Prochlorococcus marinus (strain MIT 9303)</name>
    <dbReference type="NCBI Taxonomy" id="59922"/>
    <lineage>
        <taxon>Bacteria</taxon>
        <taxon>Bacillati</taxon>
        <taxon>Cyanobacteriota</taxon>
        <taxon>Cyanophyceae</taxon>
        <taxon>Synechococcales</taxon>
        <taxon>Prochlorococcaceae</taxon>
        <taxon>Prochlorococcus</taxon>
    </lineage>
</organism>
<dbReference type="STRING" id="59922.P9303_07581"/>
<dbReference type="KEGG" id="pmf:P9303_07581"/>
<accession>A2C7P9</accession>
<name>A2C7P9_PROM3</name>